<dbReference type="PANTHER" id="PTHR28158:SF1">
    <property type="entry name" value="SMALL RIBOSOMAL SUBUNIT PROTEIN MS45"/>
    <property type="match status" value="1"/>
</dbReference>
<dbReference type="GO" id="GO:0005763">
    <property type="term" value="C:mitochondrial small ribosomal subunit"/>
    <property type="evidence" value="ECO:0007669"/>
    <property type="project" value="TreeGrafter"/>
</dbReference>
<dbReference type="PANTHER" id="PTHR28158">
    <property type="entry name" value="37S RIBOSOMAL PROTEIN S35, MITOCHONDRIAL"/>
    <property type="match status" value="1"/>
</dbReference>
<name>A0A559MCS8_9HELO</name>
<dbReference type="GO" id="GO:0032543">
    <property type="term" value="P:mitochondrial translation"/>
    <property type="evidence" value="ECO:0007669"/>
    <property type="project" value="TreeGrafter"/>
</dbReference>
<dbReference type="EMBL" id="QGML01000751">
    <property type="protein sequence ID" value="TVY90775.1"/>
    <property type="molecule type" value="Genomic_DNA"/>
</dbReference>
<evidence type="ECO:0000256" key="1">
    <source>
        <dbReference type="SAM" id="Coils"/>
    </source>
</evidence>
<organism evidence="3 4">
    <name type="scientific">Lachnellula willkommii</name>
    <dbReference type="NCBI Taxonomy" id="215461"/>
    <lineage>
        <taxon>Eukaryota</taxon>
        <taxon>Fungi</taxon>
        <taxon>Dikarya</taxon>
        <taxon>Ascomycota</taxon>
        <taxon>Pezizomycotina</taxon>
        <taxon>Leotiomycetes</taxon>
        <taxon>Helotiales</taxon>
        <taxon>Lachnaceae</taxon>
        <taxon>Lachnellula</taxon>
    </lineage>
</organism>
<feature type="region of interest" description="Disordered" evidence="2">
    <location>
        <begin position="92"/>
        <end position="128"/>
    </location>
</feature>
<feature type="coiled-coil region" evidence="1">
    <location>
        <begin position="279"/>
        <end position="317"/>
    </location>
</feature>
<dbReference type="AlphaFoldDB" id="A0A559MCS8"/>
<evidence type="ECO:0000313" key="3">
    <source>
        <dbReference type="EMBL" id="TVY90775.1"/>
    </source>
</evidence>
<keyword evidence="3" id="KW-0687">Ribonucleoprotein</keyword>
<proteinExistence type="predicted"/>
<keyword evidence="3" id="KW-0689">Ribosomal protein</keyword>
<sequence>MPPPLRSPSVLSSTPCCANQLCRTTGQSSRPFSTTPRYDQRVTRARRGLFRWLTSQGENFRNPLSGSTNYMGAYDNKSGVLKRVLEAREHKTLERAQKGEKEPEKTGGQSAEENAKTLPPETQRDRVPFPHNKMFISQAVLSEELREEIWSQVMKEGQSVREVSAKLRVEMSRVGAVVRLKEIEKEWKRIGKPLARPYSRAVMSMLPKTPFDPRHIVSHESINDLPVHASTGQQIFHPTSESRRFTRQDAAKVFNKRLLPADDRIPHPELVIQHRERVIDGLNVEERKERAELRAAEAEERREKRAAREAAAEARVQKVESGRWEFRFTPINTDDAGKDGRGYRGVGWRYGVPLYDRSRGQIKIPKSVA</sequence>
<dbReference type="GO" id="GO:0003735">
    <property type="term" value="F:structural constituent of ribosome"/>
    <property type="evidence" value="ECO:0007669"/>
    <property type="project" value="TreeGrafter"/>
</dbReference>
<keyword evidence="1" id="KW-0175">Coiled coil</keyword>
<feature type="compositionally biased region" description="Basic and acidic residues" evidence="2">
    <location>
        <begin position="92"/>
        <end position="105"/>
    </location>
</feature>
<evidence type="ECO:0000313" key="4">
    <source>
        <dbReference type="Proteomes" id="UP000315522"/>
    </source>
</evidence>
<accession>A0A559MCS8</accession>
<keyword evidence="4" id="KW-1185">Reference proteome</keyword>
<dbReference type="Proteomes" id="UP000315522">
    <property type="component" value="Unassembled WGS sequence"/>
</dbReference>
<gene>
    <name evidence="3" type="primary">MRPS35</name>
    <name evidence="3" type="ORF">LAWI1_G002630</name>
</gene>
<protein>
    <submittedName>
        <fullName evidence="3">37S ribosomal protein, mitochondrial</fullName>
    </submittedName>
</protein>
<comment type="caution">
    <text evidence="3">The sequence shown here is derived from an EMBL/GenBank/DDBJ whole genome shotgun (WGS) entry which is preliminary data.</text>
</comment>
<evidence type="ECO:0000256" key="2">
    <source>
        <dbReference type="SAM" id="MobiDB-lite"/>
    </source>
</evidence>
<dbReference type="InterPro" id="IPR021036">
    <property type="entry name" value="Ribosomal_mS45"/>
</dbReference>
<dbReference type="Pfam" id="PF12298">
    <property type="entry name" value="Bot1p"/>
    <property type="match status" value="1"/>
</dbReference>
<reference evidence="3 4" key="1">
    <citation type="submission" date="2018-05" db="EMBL/GenBank/DDBJ databases">
        <title>Genome sequencing and assembly of the regulated plant pathogen Lachnellula willkommii and related sister species for the development of diagnostic species identification markers.</title>
        <authorList>
            <person name="Giroux E."/>
            <person name="Bilodeau G."/>
        </authorList>
    </citation>
    <scope>NUCLEOTIDE SEQUENCE [LARGE SCALE GENOMIC DNA]</scope>
    <source>
        <strain evidence="3 4">CBS 172.35</strain>
    </source>
</reference>